<evidence type="ECO:0000313" key="1">
    <source>
        <dbReference type="EMBL" id="SVA34688.1"/>
    </source>
</evidence>
<dbReference type="InterPro" id="IPR036249">
    <property type="entry name" value="Thioredoxin-like_sf"/>
</dbReference>
<protein>
    <recommendedName>
        <fullName evidence="2">Glutaredoxin domain-containing protein</fullName>
    </recommendedName>
</protein>
<dbReference type="SUPFAM" id="SSF52833">
    <property type="entry name" value="Thioredoxin-like"/>
    <property type="match status" value="1"/>
</dbReference>
<organism evidence="1">
    <name type="scientific">marine metagenome</name>
    <dbReference type="NCBI Taxonomy" id="408172"/>
    <lineage>
        <taxon>unclassified sequences</taxon>
        <taxon>metagenomes</taxon>
        <taxon>ecological metagenomes</taxon>
    </lineage>
</organism>
<accession>A0A381V4I6</accession>
<dbReference type="EMBL" id="UINC01007704">
    <property type="protein sequence ID" value="SVA34688.1"/>
    <property type="molecule type" value="Genomic_DNA"/>
</dbReference>
<sequence>MKERGVEYDEIRIGKDIPKKEFKEKHNIDKAPLVYYGNWRVGGVNELWKAIYRTNLIPVKISAVDQLLKNK</sequence>
<proteinExistence type="predicted"/>
<name>A0A381V4I6_9ZZZZ</name>
<dbReference type="AlphaFoldDB" id="A0A381V4I6"/>
<gene>
    <name evidence="1" type="ORF">METZ01_LOCUS87542</name>
</gene>
<evidence type="ECO:0008006" key="2">
    <source>
        <dbReference type="Google" id="ProtNLM"/>
    </source>
</evidence>
<reference evidence="1" key="1">
    <citation type="submission" date="2018-05" db="EMBL/GenBank/DDBJ databases">
        <authorList>
            <person name="Lanie J.A."/>
            <person name="Ng W.-L."/>
            <person name="Kazmierczak K.M."/>
            <person name="Andrzejewski T.M."/>
            <person name="Davidsen T.M."/>
            <person name="Wayne K.J."/>
            <person name="Tettelin H."/>
            <person name="Glass J.I."/>
            <person name="Rusch D."/>
            <person name="Podicherti R."/>
            <person name="Tsui H.-C.T."/>
            <person name="Winkler M.E."/>
        </authorList>
    </citation>
    <scope>NUCLEOTIDE SEQUENCE</scope>
</reference>